<evidence type="ECO:0000256" key="3">
    <source>
        <dbReference type="ARBA" id="ARBA00022989"/>
    </source>
</evidence>
<keyword evidence="3 5" id="KW-1133">Transmembrane helix</keyword>
<proteinExistence type="predicted"/>
<gene>
    <name evidence="6" type="ORF">FB473_001730</name>
</gene>
<evidence type="ECO:0000256" key="5">
    <source>
        <dbReference type="SAM" id="Phobius"/>
    </source>
</evidence>
<evidence type="ECO:0000313" key="6">
    <source>
        <dbReference type="EMBL" id="NIH57085.1"/>
    </source>
</evidence>
<keyword evidence="4 5" id="KW-0472">Membrane</keyword>
<evidence type="ECO:0000256" key="4">
    <source>
        <dbReference type="ARBA" id="ARBA00023136"/>
    </source>
</evidence>
<dbReference type="PANTHER" id="PTHR31851">
    <property type="entry name" value="FE(2+)/MN(2+) TRANSPORTER PCL1"/>
    <property type="match status" value="1"/>
</dbReference>
<dbReference type="Proteomes" id="UP000749311">
    <property type="component" value="Unassembled WGS sequence"/>
</dbReference>
<accession>A0ABX0SGG7</accession>
<comment type="caution">
    <text evidence="6">The sequence shown here is derived from an EMBL/GenBank/DDBJ whole genome shotgun (WGS) entry which is preliminary data.</text>
</comment>
<evidence type="ECO:0000256" key="1">
    <source>
        <dbReference type="ARBA" id="ARBA00004127"/>
    </source>
</evidence>
<evidence type="ECO:0000313" key="7">
    <source>
        <dbReference type="Proteomes" id="UP000749311"/>
    </source>
</evidence>
<dbReference type="RefSeq" id="WP_167166513.1">
    <property type="nucleotide sequence ID" value="NZ_BAAAOO010000011.1"/>
</dbReference>
<feature type="transmembrane region" description="Helical" evidence="5">
    <location>
        <begin position="52"/>
        <end position="73"/>
    </location>
</feature>
<dbReference type="Pfam" id="PF01988">
    <property type="entry name" value="VIT1"/>
    <property type="match status" value="1"/>
</dbReference>
<feature type="transmembrane region" description="Helical" evidence="5">
    <location>
        <begin position="180"/>
        <end position="199"/>
    </location>
</feature>
<feature type="transmembrane region" description="Helical" evidence="5">
    <location>
        <begin position="20"/>
        <end position="46"/>
    </location>
</feature>
<keyword evidence="2 5" id="KW-0812">Transmembrane</keyword>
<name>A0ABX0SGG7_9ACTN</name>
<feature type="transmembrane region" description="Helical" evidence="5">
    <location>
        <begin position="150"/>
        <end position="174"/>
    </location>
</feature>
<reference evidence="6 7" key="1">
    <citation type="submission" date="2020-02" db="EMBL/GenBank/DDBJ databases">
        <title>Sequencing the genomes of 1000 actinobacteria strains.</title>
        <authorList>
            <person name="Klenk H.-P."/>
        </authorList>
    </citation>
    <scope>NUCLEOTIDE SEQUENCE [LARGE SCALE GENOMIC DNA]</scope>
    <source>
        <strain evidence="6 7">DSM 19609</strain>
    </source>
</reference>
<keyword evidence="7" id="KW-1185">Reference proteome</keyword>
<dbReference type="InterPro" id="IPR008217">
    <property type="entry name" value="Ccc1_fam"/>
</dbReference>
<dbReference type="CDD" id="cd02432">
    <property type="entry name" value="Nodulin-21_like_1"/>
    <property type="match status" value="1"/>
</dbReference>
<comment type="subcellular location">
    <subcellularLocation>
        <location evidence="1">Endomembrane system</location>
        <topology evidence="1">Multi-pass membrane protein</topology>
    </subcellularLocation>
</comment>
<feature type="transmembrane region" description="Helical" evidence="5">
    <location>
        <begin position="211"/>
        <end position="231"/>
    </location>
</feature>
<dbReference type="EMBL" id="JAAMOZ010000001">
    <property type="protein sequence ID" value="NIH57085.1"/>
    <property type="molecule type" value="Genomic_DNA"/>
</dbReference>
<protein>
    <submittedName>
        <fullName evidence="6">VIT1/CCC1 family predicted Fe2+/Mn2+ transporter</fullName>
    </submittedName>
</protein>
<organism evidence="6 7">
    <name type="scientific">Brooklawnia cerclae</name>
    <dbReference type="NCBI Taxonomy" id="349934"/>
    <lineage>
        <taxon>Bacteria</taxon>
        <taxon>Bacillati</taxon>
        <taxon>Actinomycetota</taxon>
        <taxon>Actinomycetes</taxon>
        <taxon>Propionibacteriales</taxon>
        <taxon>Propionibacteriaceae</taxon>
        <taxon>Brooklawnia</taxon>
    </lineage>
</organism>
<sequence length="233" mass="23588">MMAMALTGSEPARLTGRLNWLRAAVLGANDGIVSVASLVMGVAGAAADSRTLLIAGVAGLVSGALSMAGGEFVSVSSQADTELAALAAQRARLASDPTRERHALARAYAARGLEPSLALQVAEQLTRHDAVAAHAETRLGIQAGEQTSPWAAATASLIAFALGAFIPLVLMLASPPNTRVLATMLGVELALCLTGLTGARLGGASAARPVLRNMLVGSLGMCLTYTVGTLFSV</sequence>
<evidence type="ECO:0000256" key="2">
    <source>
        <dbReference type="ARBA" id="ARBA00022692"/>
    </source>
</evidence>